<evidence type="ECO:0000256" key="1">
    <source>
        <dbReference type="ARBA" id="ARBA00023125"/>
    </source>
</evidence>
<dbReference type="InterPro" id="IPR036388">
    <property type="entry name" value="WH-like_DNA-bd_sf"/>
</dbReference>
<feature type="compositionally biased region" description="Basic and acidic residues" evidence="2">
    <location>
        <begin position="640"/>
        <end position="650"/>
    </location>
</feature>
<dbReference type="PROSITE" id="PS51504">
    <property type="entry name" value="H15"/>
    <property type="match status" value="1"/>
</dbReference>
<dbReference type="GO" id="GO:0000786">
    <property type="term" value="C:nucleosome"/>
    <property type="evidence" value="ECO:0007669"/>
    <property type="project" value="InterPro"/>
</dbReference>
<dbReference type="EMBL" id="OW240914">
    <property type="protein sequence ID" value="CAH2273614.1"/>
    <property type="molecule type" value="Genomic_DNA"/>
</dbReference>
<feature type="domain" description="H15" evidence="3">
    <location>
        <begin position="443"/>
        <end position="516"/>
    </location>
</feature>
<evidence type="ECO:0000313" key="5">
    <source>
        <dbReference type="Proteomes" id="UP001295444"/>
    </source>
</evidence>
<feature type="compositionally biased region" description="Basic residues" evidence="2">
    <location>
        <begin position="527"/>
        <end position="563"/>
    </location>
</feature>
<organism evidence="4 5">
    <name type="scientific">Pelobates cultripes</name>
    <name type="common">Western spadefoot toad</name>
    <dbReference type="NCBI Taxonomy" id="61616"/>
    <lineage>
        <taxon>Eukaryota</taxon>
        <taxon>Metazoa</taxon>
        <taxon>Chordata</taxon>
        <taxon>Craniata</taxon>
        <taxon>Vertebrata</taxon>
        <taxon>Euteleostomi</taxon>
        <taxon>Amphibia</taxon>
        <taxon>Batrachia</taxon>
        <taxon>Anura</taxon>
        <taxon>Pelobatoidea</taxon>
        <taxon>Pelobatidae</taxon>
        <taxon>Pelobates</taxon>
    </lineage>
</organism>
<name>A0AAD1RML1_PELCU</name>
<dbReference type="InterPro" id="IPR005818">
    <property type="entry name" value="Histone_H1/H5_H15"/>
</dbReference>
<dbReference type="Gene3D" id="1.10.10.10">
    <property type="entry name" value="Winged helix-like DNA-binding domain superfamily/Winged helix DNA-binding domain"/>
    <property type="match status" value="1"/>
</dbReference>
<dbReference type="GO" id="GO:0003677">
    <property type="term" value="F:DNA binding"/>
    <property type="evidence" value="ECO:0007669"/>
    <property type="project" value="UniProtKB-KW"/>
</dbReference>
<dbReference type="Proteomes" id="UP001295444">
    <property type="component" value="Chromosome 03"/>
</dbReference>
<keyword evidence="5" id="KW-1185">Reference proteome</keyword>
<protein>
    <submittedName>
        <fullName evidence="4">Histone H1B-like</fullName>
    </submittedName>
</protein>
<dbReference type="CDD" id="cd00073">
    <property type="entry name" value="H15"/>
    <property type="match status" value="1"/>
</dbReference>
<feature type="compositionally biased region" description="Basic residues" evidence="2">
    <location>
        <begin position="428"/>
        <end position="440"/>
    </location>
</feature>
<feature type="region of interest" description="Disordered" evidence="2">
    <location>
        <begin position="507"/>
        <end position="652"/>
    </location>
</feature>
<feature type="compositionally biased region" description="Basic residues" evidence="2">
    <location>
        <begin position="570"/>
        <end position="607"/>
    </location>
</feature>
<feature type="compositionally biased region" description="Basic and acidic residues" evidence="2">
    <location>
        <begin position="517"/>
        <end position="526"/>
    </location>
</feature>
<dbReference type="SUPFAM" id="SSF46785">
    <property type="entry name" value="Winged helix' DNA-binding domain"/>
    <property type="match status" value="1"/>
</dbReference>
<dbReference type="InterPro" id="IPR005819">
    <property type="entry name" value="H1/H5"/>
</dbReference>
<dbReference type="AlphaFoldDB" id="A0AAD1RML1"/>
<reference evidence="4" key="1">
    <citation type="submission" date="2022-03" db="EMBL/GenBank/DDBJ databases">
        <authorList>
            <person name="Alioto T."/>
            <person name="Alioto T."/>
            <person name="Gomez Garrido J."/>
        </authorList>
    </citation>
    <scope>NUCLEOTIDE SEQUENCE</scope>
</reference>
<evidence type="ECO:0000256" key="2">
    <source>
        <dbReference type="SAM" id="MobiDB-lite"/>
    </source>
</evidence>
<dbReference type="GO" id="GO:0030527">
    <property type="term" value="F:structural constituent of chromatin"/>
    <property type="evidence" value="ECO:0007669"/>
    <property type="project" value="InterPro"/>
</dbReference>
<proteinExistence type="predicted"/>
<dbReference type="GO" id="GO:0006334">
    <property type="term" value="P:nucleosome assembly"/>
    <property type="evidence" value="ECO:0007669"/>
    <property type="project" value="InterPro"/>
</dbReference>
<evidence type="ECO:0000313" key="4">
    <source>
        <dbReference type="EMBL" id="CAH2273614.1"/>
    </source>
</evidence>
<feature type="compositionally biased region" description="Low complexity" evidence="2">
    <location>
        <begin position="619"/>
        <end position="629"/>
    </location>
</feature>
<dbReference type="FunFam" id="1.10.10.10:FF:000075">
    <property type="entry name" value="Histone H1 like"/>
    <property type="match status" value="1"/>
</dbReference>
<sequence length="686" mass="75372">MTRRPLNTEAGWLTTYAVHNVQTLYRARVNPANESYDTHHEGRPRGSTLTRIKAIRSDPHGSPYGNLAINLAILFKIVHMLELCKTEDSPTPNCIVRSPPLNPTPLPQGLVGSQDTLLNPYTSARRERLLMGKNPGMTGLTLTLKFLAIEICLARNSWGRQRLMIDHYKLSKHYMTKLQKTITRFTWANKTPRVALSTIKKPIEKGGMGFPDIRLYYKAALLSTVAVAHRADNPPQWVAIETHESCRAGMHHLFWVPKHLRPAPPHMLETTKLLLHTWDTSRAHLSGTGDLSLASTMYSIYLRNPTFDYRAWTKAGCTHIHDLYTGSSLKQFPDIQAQYKIPNRAIFSYLQIKSMLQHHTPPPGTPAVSDYEACCLKGTPHKRTFSRVYGTLLTGTHNSTDNFKQRKSEMAETAPAAAPAVEIDSKKKQPKKTSSAKKVAKPSGPSVSELIVKAVSASKERSGVSLAALKKSLTAAGYDVEKNNSRLKLALKGLVTKETLVQVKGSGASGSFKLNKKQAESKDKAAKPKKASAKVKKPAPKKATKSPAKAKKVAAKSPKKAKKPAVSAKKATKSPRKVKVVKPKKAVKSPAKKAAKPKAAKSPAKAKKSYEHRESLETSAYSKSAPAAKKGSKKAVTKTQKKDESAEQTRRPLQAIGAYRDLIDGAPGITCRVTARLVYLVIPVPF</sequence>
<gene>
    <name evidence="4" type="ORF">PECUL_23A051182</name>
</gene>
<dbReference type="InterPro" id="IPR036390">
    <property type="entry name" value="WH_DNA-bd_sf"/>
</dbReference>
<dbReference type="SMART" id="SM00526">
    <property type="entry name" value="H15"/>
    <property type="match status" value="1"/>
</dbReference>
<dbReference type="PRINTS" id="PR00624">
    <property type="entry name" value="HISTONEH5"/>
</dbReference>
<accession>A0AAD1RML1</accession>
<keyword evidence="1" id="KW-0238">DNA-binding</keyword>
<feature type="region of interest" description="Disordered" evidence="2">
    <location>
        <begin position="400"/>
        <end position="443"/>
    </location>
</feature>
<evidence type="ECO:0000259" key="3">
    <source>
        <dbReference type="PROSITE" id="PS51504"/>
    </source>
</evidence>
<dbReference type="Pfam" id="PF00538">
    <property type="entry name" value="Linker_histone"/>
    <property type="match status" value="1"/>
</dbReference>